<dbReference type="Gene3D" id="3.90.640.10">
    <property type="entry name" value="Actin, Chain A, domain 4"/>
    <property type="match status" value="1"/>
</dbReference>
<dbReference type="AlphaFoldDB" id="A0A2I1GDN8"/>
<dbReference type="VEuPathDB" id="FungiDB:RhiirA1_501290"/>
<keyword evidence="2" id="KW-1185">Reference proteome</keyword>
<dbReference type="Proteomes" id="UP000234323">
    <property type="component" value="Unassembled WGS sequence"/>
</dbReference>
<dbReference type="VEuPathDB" id="FungiDB:FUN_023078"/>
<dbReference type="VEuPathDB" id="FungiDB:RhiirFUN_001124"/>
<accession>A0A2I1GDN8</accession>
<reference evidence="1 2" key="1">
    <citation type="submission" date="2015-10" db="EMBL/GenBank/DDBJ databases">
        <title>Genome analyses suggest a sexual origin of heterokaryosis in a supposedly ancient asexual fungus.</title>
        <authorList>
            <person name="Ropars J."/>
            <person name="Sedzielewska K."/>
            <person name="Noel J."/>
            <person name="Charron P."/>
            <person name="Farinelli L."/>
            <person name="Marton T."/>
            <person name="Kruger M."/>
            <person name="Pelin A."/>
            <person name="Brachmann A."/>
            <person name="Corradi N."/>
        </authorList>
    </citation>
    <scope>NUCLEOTIDE SEQUENCE [LARGE SCALE GENOMIC DNA]</scope>
    <source>
        <strain evidence="1 2">A4</strain>
    </source>
</reference>
<dbReference type="EMBL" id="LLXI01000343">
    <property type="protein sequence ID" value="PKY44743.1"/>
    <property type="molecule type" value="Genomic_DNA"/>
</dbReference>
<dbReference type="InterPro" id="IPR043129">
    <property type="entry name" value="ATPase_NBD"/>
</dbReference>
<dbReference type="PANTHER" id="PTHR14187">
    <property type="entry name" value="ALPHA KINASE/ELONGATION FACTOR 2 KINASE"/>
    <property type="match status" value="1"/>
</dbReference>
<dbReference type="Gene3D" id="3.30.420.40">
    <property type="match status" value="2"/>
</dbReference>
<name>A0A2I1GDN8_9GLOM</name>
<comment type="caution">
    <text evidence="1">The sequence shown here is derived from an EMBL/GenBank/DDBJ whole genome shotgun (WGS) entry which is preliminary data.</text>
</comment>
<evidence type="ECO:0000313" key="2">
    <source>
        <dbReference type="Proteomes" id="UP000234323"/>
    </source>
</evidence>
<dbReference type="PANTHER" id="PTHR14187:SF5">
    <property type="entry name" value="HEAT SHOCK 70 KDA PROTEIN 12A"/>
    <property type="match status" value="1"/>
</dbReference>
<sequence length="554" mass="64014">MSISGDIRVVVGIDFGTTYSGFSYTHISHPIIITNEEWPEKIGQLKTNTVLKYKDENFEEVDCWGYPALYKSPIELFKLHLGDMPESEKPYLPPKLSYKKAITDYLREIGKLIKKTVSTRWPGIEWHQVLFVMAVPAEFPERSKKILRECAYDANLISNKMTYKLQFTTEPEAAAIYCIDKIPETEIDNYIGRSFLVVDCGGGTVDLTIRKLLKKDELDEVTIRTGDYCGGTCVDQEFIKFLESKVGELAISRLIENHYGKYQYLIQEFCRSVKLSFTGIEEEYKNYELDIEQDCPILKQYITGSKKNRLEDDDWLIGLGFDDVKNMFDPVISKITKLIHDQLDHDKTCSTIFLVGGFSESKYLQERIRKEFMVRVDNIIIPHQPIAAVVRGAVRYGTNKKLIKNRVLKYTYGRSTLRPYNESIDTLDRKRDSGYVLVFKPLARKGTTVEVGQKFFQTSHPENSDQEKMWCRILITDNESARYCDDDGVKELGDFIIDLPDKQLGKDRKVYSELCFGEMEIRAYARNEYNGNEYSATFNYFDENIAKVADEKFS</sequence>
<organism evidence="1 2">
    <name type="scientific">Rhizophagus irregularis</name>
    <dbReference type="NCBI Taxonomy" id="588596"/>
    <lineage>
        <taxon>Eukaryota</taxon>
        <taxon>Fungi</taxon>
        <taxon>Fungi incertae sedis</taxon>
        <taxon>Mucoromycota</taxon>
        <taxon>Glomeromycotina</taxon>
        <taxon>Glomeromycetes</taxon>
        <taxon>Glomerales</taxon>
        <taxon>Glomeraceae</taxon>
        <taxon>Rhizophagus</taxon>
    </lineage>
</organism>
<proteinExistence type="predicted"/>
<gene>
    <name evidence="1" type="ORF">RhiirA4_443316</name>
</gene>
<dbReference type="CDD" id="cd10229">
    <property type="entry name" value="ASKHA_NBD_HSP70_HSPA12"/>
    <property type="match status" value="1"/>
</dbReference>
<evidence type="ECO:0000313" key="1">
    <source>
        <dbReference type="EMBL" id="PKY44743.1"/>
    </source>
</evidence>
<protein>
    <submittedName>
        <fullName evidence="1">Actin-like ATPase domain-containing protein</fullName>
    </submittedName>
</protein>
<dbReference type="SUPFAM" id="SSF53067">
    <property type="entry name" value="Actin-like ATPase domain"/>
    <property type="match status" value="2"/>
</dbReference>